<evidence type="ECO:0000313" key="7">
    <source>
        <dbReference type="Proteomes" id="UP001172102"/>
    </source>
</evidence>
<proteinExistence type="inferred from homology"/>
<dbReference type="Pfam" id="PF03226">
    <property type="entry name" value="Yippee-Mis18"/>
    <property type="match status" value="1"/>
</dbReference>
<dbReference type="PANTHER" id="PTHR13848">
    <property type="entry name" value="PROTEIN YIPPEE-LIKE CG15309-RELATED"/>
    <property type="match status" value="1"/>
</dbReference>
<evidence type="ECO:0000313" key="6">
    <source>
        <dbReference type="EMBL" id="KAK0721058.1"/>
    </source>
</evidence>
<feature type="compositionally biased region" description="Polar residues" evidence="4">
    <location>
        <begin position="44"/>
        <end position="57"/>
    </location>
</feature>
<dbReference type="InterPro" id="IPR034751">
    <property type="entry name" value="Yippee"/>
</dbReference>
<name>A0AA40AS97_9PEZI</name>
<dbReference type="EMBL" id="JAUKUA010000003">
    <property type="protein sequence ID" value="KAK0721058.1"/>
    <property type="molecule type" value="Genomic_DNA"/>
</dbReference>
<comment type="caution">
    <text evidence="6">The sequence shown here is derived from an EMBL/GenBank/DDBJ whole genome shotgun (WGS) entry which is preliminary data.</text>
</comment>
<evidence type="ECO:0000256" key="2">
    <source>
        <dbReference type="ARBA" id="ARBA00022723"/>
    </source>
</evidence>
<keyword evidence="2" id="KW-0479">Metal-binding</keyword>
<reference evidence="6" key="1">
    <citation type="submission" date="2023-06" db="EMBL/GenBank/DDBJ databases">
        <title>Genome-scale phylogeny and comparative genomics of the fungal order Sordariales.</title>
        <authorList>
            <consortium name="Lawrence Berkeley National Laboratory"/>
            <person name="Hensen N."/>
            <person name="Bonometti L."/>
            <person name="Westerberg I."/>
            <person name="Brannstrom I.O."/>
            <person name="Guillou S."/>
            <person name="Cros-Aarteil S."/>
            <person name="Calhoun S."/>
            <person name="Haridas S."/>
            <person name="Kuo A."/>
            <person name="Mondo S."/>
            <person name="Pangilinan J."/>
            <person name="Riley R."/>
            <person name="Labutti K."/>
            <person name="Andreopoulos B."/>
            <person name="Lipzen A."/>
            <person name="Chen C."/>
            <person name="Yanf M."/>
            <person name="Daum C."/>
            <person name="Ng V."/>
            <person name="Clum A."/>
            <person name="Steindorff A."/>
            <person name="Ohm R."/>
            <person name="Martin F."/>
            <person name="Silar P."/>
            <person name="Natvig D."/>
            <person name="Lalanne C."/>
            <person name="Gautier V."/>
            <person name="Ament-Velasquez S.L."/>
            <person name="Kruys A."/>
            <person name="Hutchinson M.I."/>
            <person name="Powell A.J."/>
            <person name="Barry K."/>
            <person name="Miller A.N."/>
            <person name="Grigoriev I.V."/>
            <person name="Debuchy R."/>
            <person name="Gladieux P."/>
            <person name="Thoren M.H."/>
            <person name="Johannesson H."/>
        </authorList>
    </citation>
    <scope>NUCLEOTIDE SEQUENCE</scope>
    <source>
        <strain evidence="6">SMH4607-1</strain>
    </source>
</reference>
<evidence type="ECO:0000256" key="4">
    <source>
        <dbReference type="SAM" id="MobiDB-lite"/>
    </source>
</evidence>
<feature type="domain" description="Yippee" evidence="5">
    <location>
        <begin position="88"/>
        <end position="208"/>
    </location>
</feature>
<sequence length="261" mass="28224">MFGDISVFARPVVAPTPNGGPTFPLYLLPSFSLPFRRRRGSVSRPAQTRHATISQDSDPGDESPPRDKEAAPALAPSGSSRLTRAQPDTLRCSTCATDIAFVSQIVSKGFTGRHGRAYLVSPPSAVATPSCPGSPLNDALDAGSELVNIRVGRAENRQLVTGAHVVADIWCVVCSTKIGWKYVDAREAAQKYKVGKFILETQRVVTQHSWDDITDDDGVIVFDSEDEDECDDIFAGVWDPDVVAKRRRGKVTNMRRPGGAA</sequence>
<comment type="similarity">
    <text evidence="1">Belongs to the yippee family.</text>
</comment>
<dbReference type="GO" id="GO:0046872">
    <property type="term" value="F:metal ion binding"/>
    <property type="evidence" value="ECO:0007669"/>
    <property type="project" value="UniProtKB-KW"/>
</dbReference>
<dbReference type="InterPro" id="IPR039058">
    <property type="entry name" value="Yippee_fam"/>
</dbReference>
<evidence type="ECO:0000256" key="3">
    <source>
        <dbReference type="ARBA" id="ARBA00022833"/>
    </source>
</evidence>
<dbReference type="AlphaFoldDB" id="A0AA40AS97"/>
<feature type="region of interest" description="Disordered" evidence="4">
    <location>
        <begin position="38"/>
        <end position="85"/>
    </location>
</feature>
<accession>A0AA40AS97</accession>
<keyword evidence="7" id="KW-1185">Reference proteome</keyword>
<evidence type="ECO:0000259" key="5">
    <source>
        <dbReference type="PROSITE" id="PS51792"/>
    </source>
</evidence>
<dbReference type="Proteomes" id="UP001172102">
    <property type="component" value="Unassembled WGS sequence"/>
</dbReference>
<organism evidence="6 7">
    <name type="scientific">Lasiosphaeris hirsuta</name>
    <dbReference type="NCBI Taxonomy" id="260670"/>
    <lineage>
        <taxon>Eukaryota</taxon>
        <taxon>Fungi</taxon>
        <taxon>Dikarya</taxon>
        <taxon>Ascomycota</taxon>
        <taxon>Pezizomycotina</taxon>
        <taxon>Sordariomycetes</taxon>
        <taxon>Sordariomycetidae</taxon>
        <taxon>Sordariales</taxon>
        <taxon>Lasiosphaeriaceae</taxon>
        <taxon>Lasiosphaeris</taxon>
    </lineage>
</organism>
<keyword evidence="3" id="KW-0862">Zinc</keyword>
<gene>
    <name evidence="6" type="ORF">B0H67DRAFT_486404</name>
</gene>
<protein>
    <submittedName>
        <fullName evidence="6">Yippee zinc-binding/DNA-binding /Mis18, centromere assembly-domain-containing protein</fullName>
    </submittedName>
</protein>
<dbReference type="PROSITE" id="PS51792">
    <property type="entry name" value="YIPPEE"/>
    <property type="match status" value="1"/>
</dbReference>
<evidence type="ECO:0000256" key="1">
    <source>
        <dbReference type="ARBA" id="ARBA00005613"/>
    </source>
</evidence>
<dbReference type="InterPro" id="IPR004910">
    <property type="entry name" value="Yippee/Mis18/Cereblon"/>
</dbReference>